<evidence type="ECO:0000313" key="4">
    <source>
        <dbReference type="Proteomes" id="UP001151760"/>
    </source>
</evidence>
<keyword evidence="1" id="KW-0175">Coiled coil</keyword>
<sequence length="192" mass="21492">CRAPRNQGNKSSNGEDGAGYRGRDNNRRTVPVETSNAMVVQYKALIVQDGMGYDWSYMAQEEPTDFALMAYTSSNTGSDSEVQSCSAKYVYEEKIGVLEFDVKEKENAIIRLEKQLDKVLQEKEDLKAKLESFETSSKNLSKLLNSQLSAKDKTGLGYDDQLNENDCEVVENVLEIVFDSRSSDGDDIQVND</sequence>
<feature type="non-terminal residue" evidence="3">
    <location>
        <position position="192"/>
    </location>
</feature>
<evidence type="ECO:0000256" key="2">
    <source>
        <dbReference type="SAM" id="MobiDB-lite"/>
    </source>
</evidence>
<reference evidence="3" key="2">
    <citation type="submission" date="2022-01" db="EMBL/GenBank/DDBJ databases">
        <authorList>
            <person name="Yamashiro T."/>
            <person name="Shiraishi A."/>
            <person name="Satake H."/>
            <person name="Nakayama K."/>
        </authorList>
    </citation>
    <scope>NUCLEOTIDE SEQUENCE</scope>
</reference>
<feature type="coiled-coil region" evidence="1">
    <location>
        <begin position="102"/>
        <end position="143"/>
    </location>
</feature>
<comment type="caution">
    <text evidence="3">The sequence shown here is derived from an EMBL/GenBank/DDBJ whole genome shotgun (WGS) entry which is preliminary data.</text>
</comment>
<organism evidence="3 4">
    <name type="scientific">Tanacetum coccineum</name>
    <dbReference type="NCBI Taxonomy" id="301880"/>
    <lineage>
        <taxon>Eukaryota</taxon>
        <taxon>Viridiplantae</taxon>
        <taxon>Streptophyta</taxon>
        <taxon>Embryophyta</taxon>
        <taxon>Tracheophyta</taxon>
        <taxon>Spermatophyta</taxon>
        <taxon>Magnoliopsida</taxon>
        <taxon>eudicotyledons</taxon>
        <taxon>Gunneridae</taxon>
        <taxon>Pentapetalae</taxon>
        <taxon>asterids</taxon>
        <taxon>campanulids</taxon>
        <taxon>Asterales</taxon>
        <taxon>Asteraceae</taxon>
        <taxon>Asteroideae</taxon>
        <taxon>Anthemideae</taxon>
        <taxon>Anthemidinae</taxon>
        <taxon>Tanacetum</taxon>
    </lineage>
</organism>
<evidence type="ECO:0000256" key="1">
    <source>
        <dbReference type="SAM" id="Coils"/>
    </source>
</evidence>
<gene>
    <name evidence="3" type="ORF">Tco_1003378</name>
</gene>
<feature type="compositionally biased region" description="Polar residues" evidence="2">
    <location>
        <begin position="1"/>
        <end position="14"/>
    </location>
</feature>
<protein>
    <submittedName>
        <fullName evidence="3">Uncharacterized protein</fullName>
    </submittedName>
</protein>
<name>A0ABQ5F951_9ASTR</name>
<reference evidence="3" key="1">
    <citation type="journal article" date="2022" name="Int. J. Mol. Sci.">
        <title>Draft Genome of Tanacetum Coccineum: Genomic Comparison of Closely Related Tanacetum-Family Plants.</title>
        <authorList>
            <person name="Yamashiro T."/>
            <person name="Shiraishi A."/>
            <person name="Nakayama K."/>
            <person name="Satake H."/>
        </authorList>
    </citation>
    <scope>NUCLEOTIDE SEQUENCE</scope>
</reference>
<evidence type="ECO:0000313" key="3">
    <source>
        <dbReference type="EMBL" id="GJT59845.1"/>
    </source>
</evidence>
<proteinExistence type="predicted"/>
<dbReference type="EMBL" id="BQNB010017146">
    <property type="protein sequence ID" value="GJT59845.1"/>
    <property type="molecule type" value="Genomic_DNA"/>
</dbReference>
<feature type="region of interest" description="Disordered" evidence="2">
    <location>
        <begin position="1"/>
        <end position="32"/>
    </location>
</feature>
<accession>A0ABQ5F951</accession>
<dbReference type="Proteomes" id="UP001151760">
    <property type="component" value="Unassembled WGS sequence"/>
</dbReference>
<keyword evidence="4" id="KW-1185">Reference proteome</keyword>
<feature type="non-terminal residue" evidence="3">
    <location>
        <position position="1"/>
    </location>
</feature>